<dbReference type="InterPro" id="IPR016151">
    <property type="entry name" value="DNA_mismatch_repair_MutS_N"/>
</dbReference>
<dbReference type="Gene3D" id="3.40.1170.10">
    <property type="entry name" value="DNA repair protein MutS, domain I"/>
    <property type="match status" value="1"/>
</dbReference>
<dbReference type="SUPFAM" id="SSF48334">
    <property type="entry name" value="DNA repair protein MutS, domain III"/>
    <property type="match status" value="1"/>
</dbReference>
<dbReference type="Pfam" id="PF01624">
    <property type="entry name" value="MutS_I"/>
    <property type="match status" value="1"/>
</dbReference>
<evidence type="ECO:0008006" key="9">
    <source>
        <dbReference type="Google" id="ProtNLM"/>
    </source>
</evidence>
<dbReference type="SMART" id="SM00534">
    <property type="entry name" value="MUTSac"/>
    <property type="match status" value="1"/>
</dbReference>
<name>A0A6C0J6A1_9ZZZZ</name>
<evidence type="ECO:0000313" key="8">
    <source>
        <dbReference type="EMBL" id="QHT99477.1"/>
    </source>
</evidence>
<dbReference type="SUPFAM" id="SSF53150">
    <property type="entry name" value="DNA repair protein MutS, domain II"/>
    <property type="match status" value="1"/>
</dbReference>
<dbReference type="InterPro" id="IPR007696">
    <property type="entry name" value="DNA_mismatch_repair_MutS_core"/>
</dbReference>
<dbReference type="Gene3D" id="3.40.50.300">
    <property type="entry name" value="P-loop containing nucleotide triphosphate hydrolases"/>
    <property type="match status" value="1"/>
</dbReference>
<dbReference type="SUPFAM" id="SSF55271">
    <property type="entry name" value="DNA repair protein MutS, domain I"/>
    <property type="match status" value="1"/>
</dbReference>
<dbReference type="PIRSF" id="PIRSF037677">
    <property type="entry name" value="DNA_mis_repair_Msh6"/>
    <property type="match status" value="1"/>
</dbReference>
<evidence type="ECO:0000256" key="5">
    <source>
        <dbReference type="ARBA" id="ARBA00023125"/>
    </source>
</evidence>
<comment type="similarity">
    <text evidence="1">Belongs to the DNA mismatch repair MutS family.</text>
</comment>
<dbReference type="GO" id="GO:0030983">
    <property type="term" value="F:mismatched DNA binding"/>
    <property type="evidence" value="ECO:0007669"/>
    <property type="project" value="InterPro"/>
</dbReference>
<accession>A0A6C0J6A1</accession>
<dbReference type="AlphaFoldDB" id="A0A6C0J6A1"/>
<dbReference type="GO" id="GO:0006298">
    <property type="term" value="P:mismatch repair"/>
    <property type="evidence" value="ECO:0007669"/>
    <property type="project" value="InterPro"/>
</dbReference>
<protein>
    <recommendedName>
        <fullName evidence="9">DNA mismatch repair proteins mutS family domain-containing protein</fullName>
    </recommendedName>
</protein>
<keyword evidence="5" id="KW-0238">DNA-binding</keyword>
<evidence type="ECO:0000256" key="4">
    <source>
        <dbReference type="ARBA" id="ARBA00022840"/>
    </source>
</evidence>
<evidence type="ECO:0000256" key="1">
    <source>
        <dbReference type="ARBA" id="ARBA00006271"/>
    </source>
</evidence>
<dbReference type="Pfam" id="PF05192">
    <property type="entry name" value="MutS_III"/>
    <property type="match status" value="1"/>
</dbReference>
<dbReference type="InterPro" id="IPR036187">
    <property type="entry name" value="DNA_mismatch_repair_MutS_sf"/>
</dbReference>
<dbReference type="InterPro" id="IPR000432">
    <property type="entry name" value="DNA_mismatch_repair_MutS_C"/>
</dbReference>
<dbReference type="InterPro" id="IPR027417">
    <property type="entry name" value="P-loop_NTPase"/>
</dbReference>
<proteinExistence type="inferred from homology"/>
<evidence type="ECO:0000259" key="6">
    <source>
        <dbReference type="SMART" id="SM00533"/>
    </source>
</evidence>
<dbReference type="InterPro" id="IPR003615">
    <property type="entry name" value="HNH_nuc"/>
</dbReference>
<dbReference type="PANTHER" id="PTHR11361:SF148">
    <property type="entry name" value="DNA MISMATCH REPAIR PROTEIN MSH6"/>
    <property type="match status" value="1"/>
</dbReference>
<dbReference type="InterPro" id="IPR045076">
    <property type="entry name" value="MutS"/>
</dbReference>
<dbReference type="InterPro" id="IPR007695">
    <property type="entry name" value="DNA_mismatch_repair_MutS-lik_N"/>
</dbReference>
<evidence type="ECO:0000259" key="7">
    <source>
        <dbReference type="SMART" id="SM00534"/>
    </source>
</evidence>
<dbReference type="EMBL" id="MN740308">
    <property type="protein sequence ID" value="QHT99477.1"/>
    <property type="molecule type" value="Genomic_DNA"/>
</dbReference>
<dbReference type="SUPFAM" id="SSF52540">
    <property type="entry name" value="P-loop containing nucleoside triphosphate hydrolases"/>
    <property type="match status" value="1"/>
</dbReference>
<dbReference type="SMART" id="SM00533">
    <property type="entry name" value="MUTSd"/>
    <property type="match status" value="1"/>
</dbReference>
<sequence>MSGNEQSIYSEYFSYIYKYTTEYGAKTIVLLQVGAFFEIYGIQQKDKIIGSQIEEITDICKLNISTKSQPYDYGNIVMAGFRDYTIDKYISMITENGYTVAVYIQVKEGKKIYRELDKVYSPGTYISCETDTNTEISNNIMAIWFDVFKPRKNIIKNSTGTLIYGVSVVNIFTGQSSIFQHETDNNINVTSFDELERYISIYNPSEVIIISPFDEPILQSIMQYSNIKISTVHLLDSRNKTNTKIEKCTNQKYIKELLTFFYKEDTYDVCTQFQEYTVATQSFCYLLNFIQEHNPMLNKKINIPEFNNTSNRVILANHTLLQLNIINDASLDSKKMGKLSSVMSLLNKSCSPMGRRLFQHNLTNPTFDEEWLQVEYDMIDIVLQDNNIETFDSFRKQITKIKDIDKILRQLVLKKIYPRTIFDLFSSLDYIQQMNVCLYENQEITQYLCSNIVNDNNTNCSSLIDTKISSVMEFLQKNLLLEECKSINSMTTFNNNIIQKGVSKKLDYAINQYELSLSHFNEIHKIFNGFFKFHNINTGDTDFVKVHETEKSGSTLQITNKRCTILKTLLESAKNQDIPVDEELNISFNIDDIKFVKATGTNMEITFPLLSKICKDNLNYKMMLNKIISDTYLEVLTKLEETYFTNIEDISSYIAKLDVLQSKAYIAKKNNYCKPVINTNLQKSGFIAENIRHCLIEHIQQDELYVPNDISIGTEENSQDGVLLYGTNAVGKTSLIRSIGVSIIMAQTGMYVPCSSFIYKPYTAIYSRILGNDNIFKGLSTFAVEMSELRVILKMADENSLILGDELCSGTETESALSIFVAGLIEFNKRKSSYIFATHFHEIVSYDEIISLQKLTQMHMEVRYDRELDSLVYDRKLKKGSGPRIYGLEVCKSLHLDAQFLEKAYEIRNKYYPETRGILSNKQSTYNAKKIRGICEMCNKNMGEEVHHLQHQEHANEDGFINSFHKNHKANLLTVCEECHDTLHNAEHNNKVIVKKKTSNGMKLI</sequence>
<organism evidence="8">
    <name type="scientific">viral metagenome</name>
    <dbReference type="NCBI Taxonomy" id="1070528"/>
    <lineage>
        <taxon>unclassified sequences</taxon>
        <taxon>metagenomes</taxon>
        <taxon>organismal metagenomes</taxon>
    </lineage>
</organism>
<dbReference type="Gene3D" id="1.10.1420.10">
    <property type="match status" value="1"/>
</dbReference>
<evidence type="ECO:0000256" key="3">
    <source>
        <dbReference type="ARBA" id="ARBA00022763"/>
    </source>
</evidence>
<dbReference type="PANTHER" id="PTHR11361">
    <property type="entry name" value="DNA MISMATCH REPAIR PROTEIN MUTS FAMILY MEMBER"/>
    <property type="match status" value="1"/>
</dbReference>
<dbReference type="CDD" id="cd00085">
    <property type="entry name" value="HNHc"/>
    <property type="match status" value="1"/>
</dbReference>
<keyword evidence="3" id="KW-0227">DNA damage</keyword>
<dbReference type="Pfam" id="PF00488">
    <property type="entry name" value="MutS_V"/>
    <property type="match status" value="1"/>
</dbReference>
<feature type="domain" description="DNA mismatch repair protein MutS core" evidence="6">
    <location>
        <begin position="337"/>
        <end position="699"/>
    </location>
</feature>
<feature type="domain" description="DNA mismatch repair proteins mutS family" evidence="7">
    <location>
        <begin position="719"/>
        <end position="909"/>
    </location>
</feature>
<reference evidence="8" key="1">
    <citation type="journal article" date="2020" name="Nature">
        <title>Giant virus diversity and host interactions through global metagenomics.</title>
        <authorList>
            <person name="Schulz F."/>
            <person name="Roux S."/>
            <person name="Paez-Espino D."/>
            <person name="Jungbluth S."/>
            <person name="Walsh D.A."/>
            <person name="Denef V.J."/>
            <person name="McMahon K.D."/>
            <person name="Konstantinidis K.T."/>
            <person name="Eloe-Fadrosh E.A."/>
            <person name="Kyrpides N.C."/>
            <person name="Woyke T."/>
        </authorList>
    </citation>
    <scope>NUCLEOTIDE SEQUENCE</scope>
    <source>
        <strain evidence="8">GVMAG-M-3300025699-48</strain>
    </source>
</reference>
<keyword evidence="4" id="KW-0067">ATP-binding</keyword>
<dbReference type="GO" id="GO:0032301">
    <property type="term" value="C:MutSalpha complex"/>
    <property type="evidence" value="ECO:0007669"/>
    <property type="project" value="TreeGrafter"/>
</dbReference>
<dbReference type="GO" id="GO:0140664">
    <property type="term" value="F:ATP-dependent DNA damage sensor activity"/>
    <property type="evidence" value="ECO:0007669"/>
    <property type="project" value="InterPro"/>
</dbReference>
<evidence type="ECO:0000256" key="2">
    <source>
        <dbReference type="ARBA" id="ARBA00022741"/>
    </source>
</evidence>
<dbReference type="GO" id="GO:0005524">
    <property type="term" value="F:ATP binding"/>
    <property type="evidence" value="ECO:0007669"/>
    <property type="project" value="UniProtKB-KW"/>
</dbReference>
<dbReference type="InterPro" id="IPR036678">
    <property type="entry name" value="MutS_con_dom_sf"/>
</dbReference>
<dbReference type="InterPro" id="IPR017261">
    <property type="entry name" value="DNA_mismatch_repair_MutS/MSH"/>
</dbReference>
<keyword evidence="2" id="KW-0547">Nucleotide-binding</keyword>